<keyword evidence="2" id="KW-1185">Reference proteome</keyword>
<accession>A0ABS1K2W0</accession>
<proteinExistence type="predicted"/>
<evidence type="ECO:0000313" key="1">
    <source>
        <dbReference type="EMBL" id="MBL0705965.1"/>
    </source>
</evidence>
<organism evidence="1 2">
    <name type="scientific">Sinomonas cellulolyticus</name>
    <dbReference type="NCBI Taxonomy" id="2801916"/>
    <lineage>
        <taxon>Bacteria</taxon>
        <taxon>Bacillati</taxon>
        <taxon>Actinomycetota</taxon>
        <taxon>Actinomycetes</taxon>
        <taxon>Micrococcales</taxon>
        <taxon>Micrococcaceae</taxon>
        <taxon>Sinomonas</taxon>
    </lineage>
</organism>
<sequence length="75" mass="8348">MSVQAVAVRPWLGLRRGVLVRIKADGRYLGEGTVDGLSRDGSTLWVQFGGVEGRRMFQRTDDVQIGLARRAHPVR</sequence>
<dbReference type="EMBL" id="JAERRC010000024">
    <property type="protein sequence ID" value="MBL0705965.1"/>
    <property type="molecule type" value="Genomic_DNA"/>
</dbReference>
<reference evidence="1 2" key="1">
    <citation type="submission" date="2021-01" db="EMBL/GenBank/DDBJ databases">
        <title>Genome public.</title>
        <authorList>
            <person name="Liu C."/>
            <person name="Sun Q."/>
        </authorList>
    </citation>
    <scope>NUCLEOTIDE SEQUENCE [LARGE SCALE GENOMIC DNA]</scope>
    <source>
        <strain evidence="1 2">JC656</strain>
    </source>
</reference>
<evidence type="ECO:0000313" key="2">
    <source>
        <dbReference type="Proteomes" id="UP000639051"/>
    </source>
</evidence>
<dbReference type="Proteomes" id="UP000639051">
    <property type="component" value="Unassembled WGS sequence"/>
</dbReference>
<name>A0ABS1K2W0_9MICC</name>
<gene>
    <name evidence="1" type="ORF">JJE72_10650</name>
</gene>
<protein>
    <submittedName>
        <fullName evidence="1">Uncharacterized protein</fullName>
    </submittedName>
</protein>
<comment type="caution">
    <text evidence="1">The sequence shown here is derived from an EMBL/GenBank/DDBJ whole genome shotgun (WGS) entry which is preliminary data.</text>
</comment>
<dbReference type="RefSeq" id="WP_189692502.1">
    <property type="nucleotide sequence ID" value="NZ_BNCM01000002.1"/>
</dbReference>